<organism evidence="1 2">
    <name type="scientific">Lysobacter niastensis</name>
    <dbReference type="NCBI Taxonomy" id="380629"/>
    <lineage>
        <taxon>Bacteria</taxon>
        <taxon>Pseudomonadati</taxon>
        <taxon>Pseudomonadota</taxon>
        <taxon>Gammaproteobacteria</taxon>
        <taxon>Lysobacterales</taxon>
        <taxon>Lysobacteraceae</taxon>
        <taxon>Lysobacter</taxon>
    </lineage>
</organism>
<sequence length="220" mass="25444">MSRRYYSVSEAIKLLGDSGLLREQIEHEELHLYGWMLVLRAYHHDLKNLESDSLQCDGTHELATWRRFREQHTKTKLMRSYYQLSGWFEMSASGALEVIDYGAAFEFTVSSFKDGERFGHFTADVGPFVTAACTRFLAKDISRLVRVKNKRSPRSDREESHRRVHAAMWAQCKHLPDHPQTLARKLATQIELWGFEKPTEGTIADTILSPANELKRLSDK</sequence>
<evidence type="ECO:0000313" key="1">
    <source>
        <dbReference type="EMBL" id="MBF6024898.1"/>
    </source>
</evidence>
<protein>
    <submittedName>
        <fullName evidence="1">Uncharacterized protein</fullName>
    </submittedName>
</protein>
<keyword evidence="2" id="KW-1185">Reference proteome</keyword>
<dbReference type="RefSeq" id="WP_194931476.1">
    <property type="nucleotide sequence ID" value="NZ_JADLZT010000006.1"/>
</dbReference>
<dbReference type="Proteomes" id="UP001429984">
    <property type="component" value="Unassembled WGS sequence"/>
</dbReference>
<dbReference type="EMBL" id="JADLZT010000006">
    <property type="protein sequence ID" value="MBF6024898.1"/>
    <property type="molecule type" value="Genomic_DNA"/>
</dbReference>
<gene>
    <name evidence="1" type="ORF">IU514_12760</name>
</gene>
<evidence type="ECO:0000313" key="2">
    <source>
        <dbReference type="Proteomes" id="UP001429984"/>
    </source>
</evidence>
<reference evidence="1 2" key="1">
    <citation type="submission" date="2020-11" db="EMBL/GenBank/DDBJ databases">
        <title>Draft Genome Sequence and Secondary Metabolite Biosynthetic Potential of the Lysobacter niastensis Type strain DSM 18481.</title>
        <authorList>
            <person name="Turrini P."/>
            <person name="Artuso I."/>
            <person name="Tescari M."/>
            <person name="Lugli G.A."/>
            <person name="Frangipani E."/>
            <person name="Ventura M."/>
            <person name="Visca P."/>
        </authorList>
    </citation>
    <scope>NUCLEOTIDE SEQUENCE [LARGE SCALE GENOMIC DNA]</scope>
    <source>
        <strain evidence="1 2">DSM 18481</strain>
    </source>
</reference>
<accession>A0ABS0B7A7</accession>
<proteinExistence type="predicted"/>
<name>A0ABS0B7A7_9GAMM</name>
<comment type="caution">
    <text evidence="1">The sequence shown here is derived from an EMBL/GenBank/DDBJ whole genome shotgun (WGS) entry which is preliminary data.</text>
</comment>